<evidence type="ECO:0000313" key="3">
    <source>
        <dbReference type="Proteomes" id="UP000837857"/>
    </source>
</evidence>
<reference evidence="2" key="1">
    <citation type="submission" date="2022-03" db="EMBL/GenBank/DDBJ databases">
        <authorList>
            <person name="Martin H S."/>
        </authorList>
    </citation>
    <scope>NUCLEOTIDE SEQUENCE</scope>
</reference>
<dbReference type="EMBL" id="OW152834">
    <property type="protein sequence ID" value="CAH2055834.1"/>
    <property type="molecule type" value="Genomic_DNA"/>
</dbReference>
<organism evidence="2 3">
    <name type="scientific">Iphiclides podalirius</name>
    <name type="common">scarce swallowtail</name>
    <dbReference type="NCBI Taxonomy" id="110791"/>
    <lineage>
        <taxon>Eukaryota</taxon>
        <taxon>Metazoa</taxon>
        <taxon>Ecdysozoa</taxon>
        <taxon>Arthropoda</taxon>
        <taxon>Hexapoda</taxon>
        <taxon>Insecta</taxon>
        <taxon>Pterygota</taxon>
        <taxon>Neoptera</taxon>
        <taxon>Endopterygota</taxon>
        <taxon>Lepidoptera</taxon>
        <taxon>Glossata</taxon>
        <taxon>Ditrysia</taxon>
        <taxon>Papilionoidea</taxon>
        <taxon>Papilionidae</taxon>
        <taxon>Papilioninae</taxon>
        <taxon>Iphiclides</taxon>
    </lineage>
</organism>
<gene>
    <name evidence="2" type="ORF">IPOD504_LOCUS9142</name>
</gene>
<keyword evidence="3" id="KW-1185">Reference proteome</keyword>
<feature type="compositionally biased region" description="Polar residues" evidence="1">
    <location>
        <begin position="17"/>
        <end position="28"/>
    </location>
</feature>
<name>A0ABN8IE62_9NEOP</name>
<protein>
    <submittedName>
        <fullName evidence="2">Uncharacterized protein</fullName>
    </submittedName>
</protein>
<feature type="non-terminal residue" evidence="2">
    <location>
        <position position="1"/>
    </location>
</feature>
<dbReference type="Proteomes" id="UP000837857">
    <property type="component" value="Chromosome 22"/>
</dbReference>
<feature type="region of interest" description="Disordered" evidence="1">
    <location>
        <begin position="1"/>
        <end position="35"/>
    </location>
</feature>
<sequence length="119" mass="12875">MTVRARHAHPPPPLLSRPTTATPLTDSDQPPRRLEGLSGLLKPTAKYCVHGGVWRLGTVFMVNKLSNPSPPPLPRALAGRAAPTQRTRCTVVGETSPPPQLCQRGTCCFISVTFSRLAR</sequence>
<evidence type="ECO:0000313" key="2">
    <source>
        <dbReference type="EMBL" id="CAH2055834.1"/>
    </source>
</evidence>
<evidence type="ECO:0000256" key="1">
    <source>
        <dbReference type="SAM" id="MobiDB-lite"/>
    </source>
</evidence>
<proteinExistence type="predicted"/>
<accession>A0ABN8IE62</accession>